<dbReference type="EMBL" id="AVOT02039044">
    <property type="protein sequence ID" value="MBW0534029.1"/>
    <property type="molecule type" value="Genomic_DNA"/>
</dbReference>
<evidence type="ECO:0000313" key="2">
    <source>
        <dbReference type="Proteomes" id="UP000765509"/>
    </source>
</evidence>
<reference evidence="1" key="1">
    <citation type="submission" date="2021-03" db="EMBL/GenBank/DDBJ databases">
        <title>Draft genome sequence of rust myrtle Austropuccinia psidii MF-1, a brazilian biotype.</title>
        <authorList>
            <person name="Quecine M.C."/>
            <person name="Pachon D.M.R."/>
            <person name="Bonatelli M.L."/>
            <person name="Correr F.H."/>
            <person name="Franceschini L.M."/>
            <person name="Leite T.F."/>
            <person name="Margarido G.R.A."/>
            <person name="Almeida C.A."/>
            <person name="Ferrarezi J.A."/>
            <person name="Labate C.A."/>
        </authorList>
    </citation>
    <scope>NUCLEOTIDE SEQUENCE</scope>
    <source>
        <strain evidence="1">MF-1</strain>
    </source>
</reference>
<gene>
    <name evidence="1" type="ORF">O181_073744</name>
</gene>
<evidence type="ECO:0000313" key="1">
    <source>
        <dbReference type="EMBL" id="MBW0534029.1"/>
    </source>
</evidence>
<dbReference type="Proteomes" id="UP000765509">
    <property type="component" value="Unassembled WGS sequence"/>
</dbReference>
<proteinExistence type="predicted"/>
<name>A0A9Q3F7B1_9BASI</name>
<protein>
    <submittedName>
        <fullName evidence="1">Uncharacterized protein</fullName>
    </submittedName>
</protein>
<sequence>MANNIETEHKQPLPILMENSFPEWRRWTIGLLCQKKLYIHWIEETIPSLSSETRPSAADNKIMNANIETQARIWSRFSKITYNRNLRSFISKLRQSLNKIKTVRIKVCIKTLAFAILTKLPKNFNSLIEKFTLNTKTQGSTDAILNLLHDAALKEEAEKSSIESNIDRRMALNRETSKSKTNHYCSNGCHNPLASHPSEKCWKLHPEKRPEKYQRDTKTVRFVYETLDNSNNIKSTMTVLSRKI</sequence>
<keyword evidence="2" id="KW-1185">Reference proteome</keyword>
<accession>A0A9Q3F7B1</accession>
<dbReference type="AlphaFoldDB" id="A0A9Q3F7B1"/>
<dbReference type="OrthoDB" id="2504565at2759"/>
<organism evidence="1 2">
    <name type="scientific">Austropuccinia psidii MF-1</name>
    <dbReference type="NCBI Taxonomy" id="1389203"/>
    <lineage>
        <taxon>Eukaryota</taxon>
        <taxon>Fungi</taxon>
        <taxon>Dikarya</taxon>
        <taxon>Basidiomycota</taxon>
        <taxon>Pucciniomycotina</taxon>
        <taxon>Pucciniomycetes</taxon>
        <taxon>Pucciniales</taxon>
        <taxon>Sphaerophragmiaceae</taxon>
        <taxon>Austropuccinia</taxon>
    </lineage>
</organism>
<comment type="caution">
    <text evidence="1">The sequence shown here is derived from an EMBL/GenBank/DDBJ whole genome shotgun (WGS) entry which is preliminary data.</text>
</comment>